<dbReference type="SUPFAM" id="SSF55729">
    <property type="entry name" value="Acyl-CoA N-acyltransferases (Nat)"/>
    <property type="match status" value="1"/>
</dbReference>
<feature type="domain" description="N-acetyltransferase" evidence="1">
    <location>
        <begin position="3"/>
        <end position="154"/>
    </location>
</feature>
<dbReference type="Pfam" id="PF00583">
    <property type="entry name" value="Acetyltransf_1"/>
    <property type="match status" value="1"/>
</dbReference>
<keyword evidence="3" id="KW-1185">Reference proteome</keyword>
<dbReference type="OrthoDB" id="7678938at2"/>
<dbReference type="PROSITE" id="PS51186">
    <property type="entry name" value="GNAT"/>
    <property type="match status" value="1"/>
</dbReference>
<organism evidence="2 3">
    <name type="scientific">Parashewanella curva</name>
    <dbReference type="NCBI Taxonomy" id="2338552"/>
    <lineage>
        <taxon>Bacteria</taxon>
        <taxon>Pseudomonadati</taxon>
        <taxon>Pseudomonadota</taxon>
        <taxon>Gammaproteobacteria</taxon>
        <taxon>Alteromonadales</taxon>
        <taxon>Shewanellaceae</taxon>
        <taxon>Parashewanella</taxon>
    </lineage>
</organism>
<dbReference type="EMBL" id="QZEI01000025">
    <property type="protein sequence ID" value="RLV59869.1"/>
    <property type="molecule type" value="Genomic_DNA"/>
</dbReference>
<dbReference type="Proteomes" id="UP000281474">
    <property type="component" value="Unassembled WGS sequence"/>
</dbReference>
<dbReference type="PANTHER" id="PTHR13538">
    <property type="entry name" value="N-ACETYLTRANSFERASE 6"/>
    <property type="match status" value="1"/>
</dbReference>
<evidence type="ECO:0000259" key="1">
    <source>
        <dbReference type="PROSITE" id="PS51186"/>
    </source>
</evidence>
<evidence type="ECO:0000313" key="2">
    <source>
        <dbReference type="EMBL" id="RLV59869.1"/>
    </source>
</evidence>
<evidence type="ECO:0000313" key="3">
    <source>
        <dbReference type="Proteomes" id="UP000281474"/>
    </source>
</evidence>
<dbReference type="Gene3D" id="3.40.630.30">
    <property type="match status" value="1"/>
</dbReference>
<proteinExistence type="predicted"/>
<gene>
    <name evidence="2" type="ORF">D5018_09880</name>
</gene>
<dbReference type="PANTHER" id="PTHR13538:SF4">
    <property type="entry name" value="N-ALPHA-ACETYLTRANSFERASE 80"/>
    <property type="match status" value="1"/>
</dbReference>
<name>A0A3L8PYH0_9GAMM</name>
<dbReference type="InterPro" id="IPR039840">
    <property type="entry name" value="NAA80"/>
</dbReference>
<keyword evidence="2" id="KW-0808">Transferase</keyword>
<dbReference type="InterPro" id="IPR016181">
    <property type="entry name" value="Acyl_CoA_acyltransferase"/>
</dbReference>
<dbReference type="GO" id="GO:1905502">
    <property type="term" value="F:acetyl-CoA binding"/>
    <property type="evidence" value="ECO:0007669"/>
    <property type="project" value="TreeGrafter"/>
</dbReference>
<dbReference type="GO" id="GO:0005737">
    <property type="term" value="C:cytoplasm"/>
    <property type="evidence" value="ECO:0007669"/>
    <property type="project" value="TreeGrafter"/>
</dbReference>
<dbReference type="RefSeq" id="WP_121838837.1">
    <property type="nucleotide sequence ID" value="NZ_ML014774.1"/>
</dbReference>
<dbReference type="GO" id="GO:0008080">
    <property type="term" value="F:N-acetyltransferase activity"/>
    <property type="evidence" value="ECO:0007669"/>
    <property type="project" value="InterPro"/>
</dbReference>
<dbReference type="InterPro" id="IPR000182">
    <property type="entry name" value="GNAT_dom"/>
</dbReference>
<reference evidence="2 3" key="1">
    <citation type="submission" date="2018-09" db="EMBL/GenBank/DDBJ databases">
        <title>Phylogeny of the Shewanellaceae, and recommendation for two new genera, Pseudoshewanella and Parashewanella.</title>
        <authorList>
            <person name="Wang G."/>
        </authorList>
    </citation>
    <scope>NUCLEOTIDE SEQUENCE [LARGE SCALE GENOMIC DNA]</scope>
    <source>
        <strain evidence="2 3">C51</strain>
    </source>
</reference>
<sequence length="154" mass="17770">MQVAYLADHPDEVKTIAQWYFDEWGNGGKSFTYEFIYELGLSRVINKGVLPFSFIILDEGAIVGVAELKYRENKNHPEYEHWVGGVYVEKSHRGKGYSNVLISKAKQFAKELGIKKLYLQCDAHKISLYEKYGFAALHETEHHGDITTVMIWEH</sequence>
<dbReference type="AlphaFoldDB" id="A0A3L8PYH0"/>
<dbReference type="CDD" id="cd04301">
    <property type="entry name" value="NAT_SF"/>
    <property type="match status" value="1"/>
</dbReference>
<comment type="caution">
    <text evidence="2">The sequence shown here is derived from an EMBL/GenBank/DDBJ whole genome shotgun (WGS) entry which is preliminary data.</text>
</comment>
<protein>
    <submittedName>
        <fullName evidence="2">GNAT family N-acetyltransferase</fullName>
    </submittedName>
</protein>
<accession>A0A3L8PYH0</accession>